<dbReference type="InterPro" id="IPR004119">
    <property type="entry name" value="EcKL"/>
</dbReference>
<dbReference type="Pfam" id="PF02958">
    <property type="entry name" value="EcKL"/>
    <property type="match status" value="1"/>
</dbReference>
<dbReference type="SMART" id="SM00587">
    <property type="entry name" value="CHK"/>
    <property type="match status" value="1"/>
</dbReference>
<dbReference type="InterPro" id="IPR015897">
    <property type="entry name" value="CHK_kinase-like"/>
</dbReference>
<sequence length="413" mass="47441">METVDVTEIGVVQKLLTLEEVKEVARNVLNSEVDSVEYNIRPYSEGKLGYLGSHYRLTVTATVRRKKTVTLSLFLKTLPYEVPDQVEYVIKIGFFKQEMSFYNTIMPLLRERYRGELWTPVCYKVKENLLILEELGDKGYSMRGKLFNKTLVRAGLSALAHLHAASLMAEARLGSPLNQLYPDAFTKRVFSVDQKTREWFRAGVNVAAAIAERLGHDSDLVRIACEQADYAFTPSCTKVNVASHGDLWGNNLMFNDDVPPRCLLVDYQLLRYSPLAHDVTQFLYLCTDRSFRETWGSTMLRYYYETLCETLDTHEASLRRRPAWSEVVEGFEEQRLSSLITAIIYFPTILMDEKLSAQILNDSESYTEYTFRNRTKFVLSVMEKDLDYGRRISEAVAELAELASRLDQLPKPS</sequence>
<protein>
    <submittedName>
        <fullName evidence="3">Uncharacterized protein LOC106745716</fullName>
    </submittedName>
</protein>
<dbReference type="Proteomes" id="UP000515204">
    <property type="component" value="Unplaced"/>
</dbReference>
<evidence type="ECO:0000313" key="3">
    <source>
        <dbReference type="RefSeq" id="XP_014477064.1"/>
    </source>
</evidence>
<dbReference type="Gene3D" id="3.90.1200.10">
    <property type="match status" value="1"/>
</dbReference>
<dbReference type="InterPro" id="IPR011009">
    <property type="entry name" value="Kinase-like_dom_sf"/>
</dbReference>
<reference evidence="3" key="1">
    <citation type="submission" date="2025-08" db="UniProtKB">
        <authorList>
            <consortium name="RefSeq"/>
        </authorList>
    </citation>
    <scope>IDENTIFICATION</scope>
</reference>
<accession>A0A6P3XGM0</accession>
<evidence type="ECO:0000259" key="1">
    <source>
        <dbReference type="SMART" id="SM00587"/>
    </source>
</evidence>
<dbReference type="PANTHER" id="PTHR11012">
    <property type="entry name" value="PROTEIN KINASE-LIKE DOMAIN-CONTAINING"/>
    <property type="match status" value="1"/>
</dbReference>
<name>A0A6P3XGM0_DINQU</name>
<keyword evidence="2" id="KW-1185">Reference proteome</keyword>
<dbReference type="OrthoDB" id="6334212at2759"/>
<dbReference type="RefSeq" id="XP_014477064.1">
    <property type="nucleotide sequence ID" value="XM_014621578.1"/>
</dbReference>
<gene>
    <name evidence="3" type="primary">LOC106745716</name>
</gene>
<feature type="domain" description="CHK kinase-like" evidence="1">
    <location>
        <begin position="130"/>
        <end position="313"/>
    </location>
</feature>
<proteinExistence type="predicted"/>
<dbReference type="AlphaFoldDB" id="A0A6P3XGM0"/>
<dbReference type="PANTHER" id="PTHR11012:SF48">
    <property type="entry name" value="CHK KINASE-LIKE DOMAIN-CONTAINING PROTEIN-RELATED"/>
    <property type="match status" value="1"/>
</dbReference>
<organism evidence="2 3">
    <name type="scientific">Dinoponera quadriceps</name>
    <name type="common">South American ant</name>
    <dbReference type="NCBI Taxonomy" id="609295"/>
    <lineage>
        <taxon>Eukaryota</taxon>
        <taxon>Metazoa</taxon>
        <taxon>Ecdysozoa</taxon>
        <taxon>Arthropoda</taxon>
        <taxon>Hexapoda</taxon>
        <taxon>Insecta</taxon>
        <taxon>Pterygota</taxon>
        <taxon>Neoptera</taxon>
        <taxon>Endopterygota</taxon>
        <taxon>Hymenoptera</taxon>
        <taxon>Apocrita</taxon>
        <taxon>Aculeata</taxon>
        <taxon>Formicoidea</taxon>
        <taxon>Formicidae</taxon>
        <taxon>Ponerinae</taxon>
        <taxon>Ponerini</taxon>
        <taxon>Dinoponera</taxon>
    </lineage>
</organism>
<dbReference type="GeneID" id="106745716"/>
<dbReference type="KEGG" id="dqu:106745716"/>
<dbReference type="SUPFAM" id="SSF56112">
    <property type="entry name" value="Protein kinase-like (PK-like)"/>
    <property type="match status" value="1"/>
</dbReference>
<evidence type="ECO:0000313" key="2">
    <source>
        <dbReference type="Proteomes" id="UP000515204"/>
    </source>
</evidence>